<evidence type="ECO:0000256" key="9">
    <source>
        <dbReference type="ARBA" id="ARBA00023002"/>
    </source>
</evidence>
<evidence type="ECO:0000313" key="17">
    <source>
        <dbReference type="Proteomes" id="UP000606786"/>
    </source>
</evidence>
<dbReference type="Pfam" id="PF00067">
    <property type="entry name" value="p450"/>
    <property type="match status" value="1"/>
</dbReference>
<evidence type="ECO:0000256" key="14">
    <source>
        <dbReference type="RuleBase" id="RU000461"/>
    </source>
</evidence>
<evidence type="ECO:0000256" key="8">
    <source>
        <dbReference type="ARBA" id="ARBA00022848"/>
    </source>
</evidence>
<dbReference type="InterPro" id="IPR050476">
    <property type="entry name" value="Insect_CytP450_Detox"/>
</dbReference>
<evidence type="ECO:0000256" key="12">
    <source>
        <dbReference type="ARBA" id="ARBA00023136"/>
    </source>
</evidence>
<evidence type="ECO:0000256" key="1">
    <source>
        <dbReference type="ARBA" id="ARBA00001971"/>
    </source>
</evidence>
<dbReference type="InterPro" id="IPR017972">
    <property type="entry name" value="Cyt_P450_CS"/>
</dbReference>
<dbReference type="GO" id="GO:0004497">
    <property type="term" value="F:monooxygenase activity"/>
    <property type="evidence" value="ECO:0007669"/>
    <property type="project" value="UniProtKB-KW"/>
</dbReference>
<dbReference type="AlphaFoldDB" id="A0A811VAA3"/>
<evidence type="ECO:0000256" key="15">
    <source>
        <dbReference type="SAM" id="SignalP"/>
    </source>
</evidence>
<dbReference type="InterPro" id="IPR001128">
    <property type="entry name" value="Cyt_P450"/>
</dbReference>
<evidence type="ECO:0000256" key="7">
    <source>
        <dbReference type="ARBA" id="ARBA00022824"/>
    </source>
</evidence>
<comment type="subcellular location">
    <subcellularLocation>
        <location evidence="3">Endoplasmic reticulum membrane</location>
        <topology evidence="3">Peripheral membrane protein</topology>
    </subcellularLocation>
    <subcellularLocation>
        <location evidence="2">Microsome membrane</location>
        <topology evidence="2">Peripheral membrane protein</topology>
    </subcellularLocation>
</comment>
<keyword evidence="11 14" id="KW-0503">Monooxygenase</keyword>
<comment type="similarity">
    <text evidence="4 14">Belongs to the cytochrome P450 family.</text>
</comment>
<evidence type="ECO:0000256" key="10">
    <source>
        <dbReference type="ARBA" id="ARBA00023004"/>
    </source>
</evidence>
<dbReference type="OrthoDB" id="2789670at2759"/>
<evidence type="ECO:0000256" key="4">
    <source>
        <dbReference type="ARBA" id="ARBA00010617"/>
    </source>
</evidence>
<sequence length="521" mass="59803">MWLETLLLLLLLLILAYGWLRYRYDYWKRHQVPYLPTTYGIGNLGELLSMQTNPAEFVQNLYNHSEGRNEPFVGLHVFTQPAILLRDPELVKRILVKDFTKFCDRFSNADAKCDPLGSLNIFFLRNPAWKEVRFKLTPFFSSGKLKQMFPLVEEVGRELDKYLLSQSIGSDGTKSFMMEMKELCALYTTDVIATTAYGVQANCFKVPNGEFRRHGRAVFKFGVRRTLEFLFVFFMPHLVPYLKFKVVPPASSEFLRNTINYVMKHREESGTKRNDLIDILIEFKNSTKSKTSASGVIYEGDILVAQAALFFTAGFESSSATMSFALYELALQPDLQQRVRNEIAAGLALSGGKVTYEYLDTLVYMQMVIDEVLRMYPPLPFLDRQYTAPPEEGGYSLEPYHKYRLPHGMPVYVPVYGLHMDPKFYPQPKKFDPERFAPEHKKQLPPYAYMPFGLGPHACIGERFAMMQTKIGLTYFLLNHKVTTCPLTKIPMQLDPKAVVIQAEGGIHLNVVRSPLSEREL</sequence>
<organism evidence="16 17">
    <name type="scientific">Ceratitis capitata</name>
    <name type="common">Mediterranean fruit fly</name>
    <name type="synonym">Tephritis capitata</name>
    <dbReference type="NCBI Taxonomy" id="7213"/>
    <lineage>
        <taxon>Eukaryota</taxon>
        <taxon>Metazoa</taxon>
        <taxon>Ecdysozoa</taxon>
        <taxon>Arthropoda</taxon>
        <taxon>Hexapoda</taxon>
        <taxon>Insecta</taxon>
        <taxon>Pterygota</taxon>
        <taxon>Neoptera</taxon>
        <taxon>Endopterygota</taxon>
        <taxon>Diptera</taxon>
        <taxon>Brachycera</taxon>
        <taxon>Muscomorpha</taxon>
        <taxon>Tephritoidea</taxon>
        <taxon>Tephritidae</taxon>
        <taxon>Ceratitis</taxon>
        <taxon>Ceratitis</taxon>
    </lineage>
</organism>
<dbReference type="InterPro" id="IPR002401">
    <property type="entry name" value="Cyt_P450_E_grp-I"/>
</dbReference>
<dbReference type="FunFam" id="1.10.630.10:FF:000042">
    <property type="entry name" value="Cytochrome P450"/>
    <property type="match status" value="1"/>
</dbReference>
<keyword evidence="17" id="KW-1185">Reference proteome</keyword>
<dbReference type="GO" id="GO:0046680">
    <property type="term" value="P:response to DDT"/>
    <property type="evidence" value="ECO:0007669"/>
    <property type="project" value="TreeGrafter"/>
</dbReference>
<evidence type="ECO:0000256" key="3">
    <source>
        <dbReference type="ARBA" id="ARBA00004406"/>
    </source>
</evidence>
<dbReference type="PRINTS" id="PR00385">
    <property type="entry name" value="P450"/>
</dbReference>
<evidence type="ECO:0000256" key="11">
    <source>
        <dbReference type="ARBA" id="ARBA00023033"/>
    </source>
</evidence>
<keyword evidence="5 13" id="KW-0349">Heme</keyword>
<accession>A0A811VAA3</accession>
<dbReference type="PANTHER" id="PTHR24292">
    <property type="entry name" value="CYTOCHROME P450"/>
    <property type="match status" value="1"/>
</dbReference>
<dbReference type="Gene3D" id="1.10.630.10">
    <property type="entry name" value="Cytochrome P450"/>
    <property type="match status" value="1"/>
</dbReference>
<dbReference type="GO" id="GO:0020037">
    <property type="term" value="F:heme binding"/>
    <property type="evidence" value="ECO:0007669"/>
    <property type="project" value="InterPro"/>
</dbReference>
<keyword evidence="10 13" id="KW-0408">Iron</keyword>
<evidence type="ECO:0000313" key="16">
    <source>
        <dbReference type="EMBL" id="CAD7011934.1"/>
    </source>
</evidence>
<keyword evidence="9 14" id="KW-0560">Oxidoreductase</keyword>
<dbReference type="CDD" id="cd11056">
    <property type="entry name" value="CYP6-like"/>
    <property type="match status" value="1"/>
</dbReference>
<keyword evidence="8" id="KW-0492">Microsome</keyword>
<protein>
    <submittedName>
        <fullName evidence="16">(Mediterranean fruit fly) hypothetical protein</fullName>
    </submittedName>
</protein>
<gene>
    <name evidence="16" type="ORF">CCAP1982_LOCUS20046</name>
</gene>
<evidence type="ECO:0000256" key="6">
    <source>
        <dbReference type="ARBA" id="ARBA00022723"/>
    </source>
</evidence>
<evidence type="ECO:0000256" key="2">
    <source>
        <dbReference type="ARBA" id="ARBA00004174"/>
    </source>
</evidence>
<evidence type="ECO:0000256" key="5">
    <source>
        <dbReference type="ARBA" id="ARBA00022617"/>
    </source>
</evidence>
<reference evidence="16" key="1">
    <citation type="submission" date="2020-11" db="EMBL/GenBank/DDBJ databases">
        <authorList>
            <person name="Whitehead M."/>
        </authorList>
    </citation>
    <scope>NUCLEOTIDE SEQUENCE</scope>
    <source>
        <strain evidence="16">EGII</strain>
    </source>
</reference>
<dbReference type="GO" id="GO:0005506">
    <property type="term" value="F:iron ion binding"/>
    <property type="evidence" value="ECO:0007669"/>
    <property type="project" value="InterPro"/>
</dbReference>
<comment type="cofactor">
    <cofactor evidence="1 13">
        <name>heme</name>
        <dbReference type="ChEBI" id="CHEBI:30413"/>
    </cofactor>
</comment>
<dbReference type="GO" id="GO:0046701">
    <property type="term" value="P:insecticide catabolic process"/>
    <property type="evidence" value="ECO:0007669"/>
    <property type="project" value="TreeGrafter"/>
</dbReference>
<feature type="signal peptide" evidence="15">
    <location>
        <begin position="1"/>
        <end position="18"/>
    </location>
</feature>
<evidence type="ECO:0000256" key="13">
    <source>
        <dbReference type="PIRSR" id="PIRSR602401-1"/>
    </source>
</evidence>
<dbReference type="PANTHER" id="PTHR24292:SF45">
    <property type="entry name" value="CYTOCHROME P450 6G1-RELATED"/>
    <property type="match status" value="1"/>
</dbReference>
<comment type="caution">
    <text evidence="16">The sequence shown here is derived from an EMBL/GenBank/DDBJ whole genome shotgun (WGS) entry which is preliminary data.</text>
</comment>
<feature type="binding site" description="axial binding residue" evidence="13">
    <location>
        <position position="459"/>
    </location>
    <ligand>
        <name>heme</name>
        <dbReference type="ChEBI" id="CHEBI:30413"/>
    </ligand>
    <ligandPart>
        <name>Fe</name>
        <dbReference type="ChEBI" id="CHEBI:18248"/>
    </ligandPart>
</feature>
<dbReference type="InterPro" id="IPR036396">
    <property type="entry name" value="Cyt_P450_sf"/>
</dbReference>
<dbReference type="EMBL" id="CAJHJT010000056">
    <property type="protein sequence ID" value="CAD7011934.1"/>
    <property type="molecule type" value="Genomic_DNA"/>
</dbReference>
<feature type="chain" id="PRO_5032464465" evidence="15">
    <location>
        <begin position="19"/>
        <end position="521"/>
    </location>
</feature>
<keyword evidence="6 13" id="KW-0479">Metal-binding</keyword>
<proteinExistence type="inferred from homology"/>
<keyword evidence="7" id="KW-0256">Endoplasmic reticulum</keyword>
<dbReference type="Proteomes" id="UP000606786">
    <property type="component" value="Unassembled WGS sequence"/>
</dbReference>
<dbReference type="PRINTS" id="PR00463">
    <property type="entry name" value="EP450I"/>
</dbReference>
<dbReference type="SUPFAM" id="SSF48264">
    <property type="entry name" value="Cytochrome P450"/>
    <property type="match status" value="1"/>
</dbReference>
<dbReference type="PROSITE" id="PS00086">
    <property type="entry name" value="CYTOCHROME_P450"/>
    <property type="match status" value="1"/>
</dbReference>
<dbReference type="GO" id="GO:0005789">
    <property type="term" value="C:endoplasmic reticulum membrane"/>
    <property type="evidence" value="ECO:0007669"/>
    <property type="project" value="UniProtKB-SubCell"/>
</dbReference>
<keyword evidence="15" id="KW-0732">Signal</keyword>
<keyword evidence="12" id="KW-0472">Membrane</keyword>
<dbReference type="GO" id="GO:0016705">
    <property type="term" value="F:oxidoreductase activity, acting on paired donors, with incorporation or reduction of molecular oxygen"/>
    <property type="evidence" value="ECO:0007669"/>
    <property type="project" value="InterPro"/>
</dbReference>
<name>A0A811VAA3_CERCA</name>